<organism evidence="1">
    <name type="scientific">Absidia glauca</name>
    <name type="common">Pin mould</name>
    <dbReference type="NCBI Taxonomy" id="4829"/>
    <lineage>
        <taxon>Eukaryota</taxon>
        <taxon>Fungi</taxon>
        <taxon>Fungi incertae sedis</taxon>
        <taxon>Mucoromycota</taxon>
        <taxon>Mucoromycotina</taxon>
        <taxon>Mucoromycetes</taxon>
        <taxon>Mucorales</taxon>
        <taxon>Cunninghamellaceae</taxon>
        <taxon>Absidia</taxon>
    </lineage>
</organism>
<evidence type="ECO:0000313" key="2">
    <source>
        <dbReference type="Proteomes" id="UP000078561"/>
    </source>
</evidence>
<dbReference type="InParanoid" id="A0A168Q028"/>
<dbReference type="AlphaFoldDB" id="A0A168Q028"/>
<keyword evidence="2" id="KW-1185">Reference proteome</keyword>
<sequence length="86" mass="9678">MPSAGKIVKHLIAKHGPLTTNSLATHVSTFEKQLVSKSHMKHHILASLEGQGVLYKKVHRDATTLKSSWRWEFTNEADAALYKELK</sequence>
<proteinExistence type="predicted"/>
<dbReference type="EMBL" id="LT554074">
    <property type="protein sequence ID" value="SAM03274.1"/>
    <property type="molecule type" value="Genomic_DNA"/>
</dbReference>
<dbReference type="Proteomes" id="UP000078561">
    <property type="component" value="Unassembled WGS sequence"/>
</dbReference>
<name>A0A168Q028_ABSGL</name>
<evidence type="ECO:0000313" key="1">
    <source>
        <dbReference type="EMBL" id="SAM03274.1"/>
    </source>
</evidence>
<protein>
    <submittedName>
        <fullName evidence="1">Uncharacterized protein</fullName>
    </submittedName>
</protein>
<dbReference type="OrthoDB" id="2208992at2759"/>
<reference evidence="1" key="1">
    <citation type="submission" date="2016-04" db="EMBL/GenBank/DDBJ databases">
        <authorList>
            <person name="Evans L.H."/>
            <person name="Alamgir A."/>
            <person name="Owens N."/>
            <person name="Weber N.D."/>
            <person name="Virtaneva K."/>
            <person name="Barbian K."/>
            <person name="Babar A."/>
            <person name="Rosenke K."/>
        </authorList>
    </citation>
    <scope>NUCLEOTIDE SEQUENCE [LARGE SCALE GENOMIC DNA]</scope>
    <source>
        <strain evidence="1">CBS 101.48</strain>
    </source>
</reference>
<gene>
    <name evidence="1" type="primary">ABSGL_09092.1 scaffold 10677</name>
</gene>
<accession>A0A168Q028</accession>